<dbReference type="EMBL" id="KZ613787">
    <property type="protein sequence ID" value="PMD60829.1"/>
    <property type="molecule type" value="Genomic_DNA"/>
</dbReference>
<dbReference type="Gene3D" id="3.50.50.60">
    <property type="entry name" value="FAD/NAD(P)-binding domain"/>
    <property type="match status" value="1"/>
</dbReference>
<dbReference type="InParanoid" id="A0A2J6TCU5"/>
<gene>
    <name evidence="3" type="ORF">K444DRAFT_527464</name>
</gene>
<dbReference type="GO" id="GO:0016192">
    <property type="term" value="P:vesicle-mediated transport"/>
    <property type="evidence" value="ECO:0007669"/>
    <property type="project" value="TreeGrafter"/>
</dbReference>
<accession>A0A2J6TCU5</accession>
<dbReference type="GO" id="GO:0005634">
    <property type="term" value="C:nucleus"/>
    <property type="evidence" value="ECO:0007669"/>
    <property type="project" value="TreeGrafter"/>
</dbReference>
<dbReference type="PRINTS" id="PR00891">
    <property type="entry name" value="RABGDIREP"/>
</dbReference>
<dbReference type="SUPFAM" id="SSF51905">
    <property type="entry name" value="FAD/NAD(P)-binding domain"/>
    <property type="match status" value="1"/>
</dbReference>
<dbReference type="Pfam" id="PF00996">
    <property type="entry name" value="GDI"/>
    <property type="match status" value="1"/>
</dbReference>
<dbReference type="Proteomes" id="UP000235371">
    <property type="component" value="Unassembled WGS sequence"/>
</dbReference>
<dbReference type="STRING" id="1095630.A0A2J6TCU5"/>
<dbReference type="PANTHER" id="PTHR11787:SF4">
    <property type="entry name" value="CHM, RAB ESCORT PROTEIN 1"/>
    <property type="match status" value="1"/>
</dbReference>
<dbReference type="AlphaFoldDB" id="A0A2J6TCU5"/>
<reference evidence="3 4" key="1">
    <citation type="submission" date="2016-04" db="EMBL/GenBank/DDBJ databases">
        <title>A degradative enzymes factory behind the ericoid mycorrhizal symbiosis.</title>
        <authorList>
            <consortium name="DOE Joint Genome Institute"/>
            <person name="Martino E."/>
            <person name="Morin E."/>
            <person name="Grelet G."/>
            <person name="Kuo A."/>
            <person name="Kohler A."/>
            <person name="Daghino S."/>
            <person name="Barry K."/>
            <person name="Choi C."/>
            <person name="Cichocki N."/>
            <person name="Clum A."/>
            <person name="Copeland A."/>
            <person name="Hainaut M."/>
            <person name="Haridas S."/>
            <person name="Labutti K."/>
            <person name="Lindquist E."/>
            <person name="Lipzen A."/>
            <person name="Khouja H.-R."/>
            <person name="Murat C."/>
            <person name="Ohm R."/>
            <person name="Olson A."/>
            <person name="Spatafora J."/>
            <person name="Veneault-Fourrey C."/>
            <person name="Henrissat B."/>
            <person name="Grigoriev I."/>
            <person name="Martin F."/>
            <person name="Perotto S."/>
        </authorList>
    </citation>
    <scope>NUCLEOTIDE SEQUENCE [LARGE SCALE GENOMIC DNA]</scope>
    <source>
        <strain evidence="3 4">E</strain>
    </source>
</reference>
<comment type="similarity">
    <text evidence="1 2">Belongs to the Rab GDI family.</text>
</comment>
<proteinExistence type="inferred from homology"/>
<organism evidence="3 4">
    <name type="scientific">Hyaloscypha bicolor E</name>
    <dbReference type="NCBI Taxonomy" id="1095630"/>
    <lineage>
        <taxon>Eukaryota</taxon>
        <taxon>Fungi</taxon>
        <taxon>Dikarya</taxon>
        <taxon>Ascomycota</taxon>
        <taxon>Pezizomycotina</taxon>
        <taxon>Leotiomycetes</taxon>
        <taxon>Helotiales</taxon>
        <taxon>Hyaloscyphaceae</taxon>
        <taxon>Hyaloscypha</taxon>
        <taxon>Hyaloscypha bicolor</taxon>
    </lineage>
</organism>
<evidence type="ECO:0000256" key="2">
    <source>
        <dbReference type="PIRNR" id="PIRNR037514"/>
    </source>
</evidence>
<sequence>MESLSDTKWDVLISGTGLQNSLLALALSRSNKKILHVDENEYYGGAEAAFSLQEVDEWVEKVSGDDPSNPFRNASLWKADAEALNGTPGLSFSRAYTLTLSPQIIYSKSKLLAQLVSSKVYRQLEFQAVGNWWMYDEDTNEFEPLRKLPTSREDVSQDKSLDNRAKRSLMKFLKFVIDYENQAETWESHADAGLEEFLSSQFKLSVNLRSAIAALTLSFEDPHDISVKWALPRIARHLTSIGVFGPGFGAVVPKWGGGAEISQVACRAGAVGGGVYVLGAGIKQSGMVTEDGKQLSQVHLSNGETVKTRRLVGGASHHELTNPKVVSKLISVVSSPLTSLFESSIEGSPLAAVSVVVITSFGTVEHKGQPYPIYIMVHSSETGECPANQCVLYATTMHTKYSKSALEEAVSHLLKSIEKGEGKLLYSLYYEQEQQASTDPTILPNASLDLAFNDEMLQAVENQWKSIVADDTGVGDAIFMQFEDREGMDNDDDDGDEGV</sequence>
<name>A0A2J6TCU5_9HELO</name>
<evidence type="ECO:0000313" key="4">
    <source>
        <dbReference type="Proteomes" id="UP000235371"/>
    </source>
</evidence>
<dbReference type="GO" id="GO:0007264">
    <property type="term" value="P:small GTPase-mediated signal transduction"/>
    <property type="evidence" value="ECO:0007669"/>
    <property type="project" value="UniProtKB-UniRule"/>
</dbReference>
<dbReference type="InterPro" id="IPR018203">
    <property type="entry name" value="GDP_dissociation_inhibitor"/>
</dbReference>
<evidence type="ECO:0000313" key="3">
    <source>
        <dbReference type="EMBL" id="PMD60829.1"/>
    </source>
</evidence>
<dbReference type="GO" id="GO:0005092">
    <property type="term" value="F:GDP-dissociation inhibitor activity"/>
    <property type="evidence" value="ECO:0007669"/>
    <property type="project" value="UniProtKB-UniRule"/>
</dbReference>
<keyword evidence="4" id="KW-1185">Reference proteome</keyword>
<evidence type="ECO:0000256" key="1">
    <source>
        <dbReference type="ARBA" id="ARBA00005593"/>
    </source>
</evidence>
<dbReference type="FunCoup" id="A0A2J6TCU5">
    <property type="interactions" value="209"/>
</dbReference>
<dbReference type="RefSeq" id="XP_024737733.1">
    <property type="nucleotide sequence ID" value="XM_024874638.1"/>
</dbReference>
<dbReference type="SUPFAM" id="SSF54373">
    <property type="entry name" value="FAD-linked reductases, C-terminal domain"/>
    <property type="match status" value="1"/>
</dbReference>
<dbReference type="Gene3D" id="3.30.519.10">
    <property type="entry name" value="Guanine Nucleotide Dissociation Inhibitor, domain 2"/>
    <property type="match status" value="1"/>
</dbReference>
<dbReference type="GO" id="GO:0005829">
    <property type="term" value="C:cytosol"/>
    <property type="evidence" value="ECO:0007669"/>
    <property type="project" value="TreeGrafter"/>
</dbReference>
<protein>
    <recommendedName>
        <fullName evidence="2">Rab proteins geranylgeranyltransferase</fullName>
    </recommendedName>
</protein>
<dbReference type="PIRSF" id="PIRSF037514">
    <property type="entry name" value="Rab_ger_ger_transf_A_fun"/>
    <property type="match status" value="1"/>
</dbReference>
<dbReference type="InterPro" id="IPR036188">
    <property type="entry name" value="FAD/NAD-bd_sf"/>
</dbReference>
<dbReference type="Gene3D" id="1.10.405.10">
    <property type="entry name" value="Guanine Nucleotide Dissociation Inhibitor, domain 1"/>
    <property type="match status" value="1"/>
</dbReference>
<dbReference type="GeneID" id="36582718"/>
<dbReference type="OrthoDB" id="1923006at2759"/>
<dbReference type="GO" id="GO:0005968">
    <property type="term" value="C:Rab-protein geranylgeranyltransferase complex"/>
    <property type="evidence" value="ECO:0007669"/>
    <property type="project" value="TreeGrafter"/>
</dbReference>
<dbReference type="PANTHER" id="PTHR11787">
    <property type="entry name" value="RAB GDP-DISSOCIATION INHIBITOR"/>
    <property type="match status" value="1"/>
</dbReference>
<dbReference type="InterPro" id="IPR017230">
    <property type="entry name" value="Mrs6"/>
</dbReference>